<organism evidence="2 3">
    <name type="scientific">Fusarium torulosum</name>
    <dbReference type="NCBI Taxonomy" id="33205"/>
    <lineage>
        <taxon>Eukaryota</taxon>
        <taxon>Fungi</taxon>
        <taxon>Dikarya</taxon>
        <taxon>Ascomycota</taxon>
        <taxon>Pezizomycotina</taxon>
        <taxon>Sordariomycetes</taxon>
        <taxon>Hypocreomycetidae</taxon>
        <taxon>Hypocreales</taxon>
        <taxon>Nectriaceae</taxon>
        <taxon>Fusarium</taxon>
    </lineage>
</organism>
<dbReference type="PANTHER" id="PTHR33927">
    <property type="entry name" value="TRANSMEMBRANE PROTEIN"/>
    <property type="match status" value="1"/>
</dbReference>
<comment type="caution">
    <text evidence="2">The sequence shown here is derived from an EMBL/GenBank/DDBJ whole genome shotgun (WGS) entry which is preliminary data.</text>
</comment>
<proteinExistence type="predicted"/>
<feature type="transmembrane region" description="Helical" evidence="1">
    <location>
        <begin position="34"/>
        <end position="51"/>
    </location>
</feature>
<reference evidence="2" key="1">
    <citation type="submission" date="2018-03" db="EMBL/GenBank/DDBJ databases">
        <authorList>
            <person name="Guldener U."/>
        </authorList>
    </citation>
    <scope>NUCLEOTIDE SEQUENCE</scope>
</reference>
<dbReference type="AlphaFoldDB" id="A0AAE8MFM4"/>
<feature type="transmembrane region" description="Helical" evidence="1">
    <location>
        <begin position="99"/>
        <end position="121"/>
    </location>
</feature>
<dbReference type="EMBL" id="ONZP01000338">
    <property type="protein sequence ID" value="SPJ81864.1"/>
    <property type="molecule type" value="Genomic_DNA"/>
</dbReference>
<name>A0AAE8MFM4_9HYPO</name>
<keyword evidence="1" id="KW-1133">Transmembrane helix</keyword>
<feature type="transmembrane region" description="Helical" evidence="1">
    <location>
        <begin position="133"/>
        <end position="153"/>
    </location>
</feature>
<evidence type="ECO:0000313" key="3">
    <source>
        <dbReference type="Proteomes" id="UP001187734"/>
    </source>
</evidence>
<protein>
    <submittedName>
        <fullName evidence="2">Related to non-ribosomal peptide synthetase</fullName>
    </submittedName>
</protein>
<feature type="transmembrane region" description="Helical" evidence="1">
    <location>
        <begin position="174"/>
        <end position="191"/>
    </location>
</feature>
<keyword evidence="3" id="KW-1185">Reference proteome</keyword>
<dbReference type="PANTHER" id="PTHR33927:SF1">
    <property type="entry name" value="TRANSMEMBRANE PROTEIN"/>
    <property type="match status" value="1"/>
</dbReference>
<sequence length="399" mass="44703">MIAAGFGRFPYAVEHSGAMVLGNLLFAVLVRNELFLRLLYLVTIYGLRSWAPLKIRLAATSALQHIGGLHSGCGLSAAVWLILKIIYMIRHRKMQHSSVIATGVVTSTLICVSVISAIPWIRNNHHNTFERYHRFIGWLGVAMTWVFVILGNINDVKHSKWQSSGKILLSGQEVWFALGITILIAIPWVTLREVPVHIEFPSPRVAILRFNRGMQQGLTGRISRTAIKEFHAFGIVSEGVNTPYHYMVCGVQGDFTKTLISDPPKTLWTRELKFAGIGHASAMYKRGIRVCTGTGIGASLSTCIQNPNWFLIWIGSDQDKTFGPTISGLIHKYIEPERMILWDTKERGGRPDAIKLLRETYIDFRAEVVFITSNRLGNDDMMQGCYTAGIPAFGTLWDF</sequence>
<dbReference type="InterPro" id="IPR052979">
    <property type="entry name" value="Adenylate-forming_domain"/>
</dbReference>
<evidence type="ECO:0000313" key="2">
    <source>
        <dbReference type="EMBL" id="SPJ81864.1"/>
    </source>
</evidence>
<evidence type="ECO:0000256" key="1">
    <source>
        <dbReference type="SAM" id="Phobius"/>
    </source>
</evidence>
<keyword evidence="1" id="KW-0812">Transmembrane</keyword>
<keyword evidence="1" id="KW-0472">Membrane</keyword>
<gene>
    <name evidence="2" type="ORF">FTOL_09269</name>
</gene>
<feature type="transmembrane region" description="Helical" evidence="1">
    <location>
        <begin position="63"/>
        <end position="87"/>
    </location>
</feature>
<dbReference type="Proteomes" id="UP001187734">
    <property type="component" value="Unassembled WGS sequence"/>
</dbReference>
<accession>A0AAE8MFM4</accession>